<comment type="caution">
    <text evidence="1">The sequence shown here is derived from an EMBL/GenBank/DDBJ whole genome shotgun (WGS) entry which is preliminary data.</text>
</comment>
<dbReference type="EMBL" id="AKCV02000015">
    <property type="protein sequence ID" value="TMS58539.1"/>
    <property type="molecule type" value="Genomic_DNA"/>
</dbReference>
<keyword evidence="2" id="KW-1185">Reference proteome</keyword>
<accession>A0ACD3SQZ5</accession>
<sequence length="63" mass="7010">MSDPIQLTERELSIAKEAARIAVQEISNEFYKQVGKTLIQKVLIWVGIAAVAFATGKGWIIHK</sequence>
<organism evidence="1 2">
    <name type="scientific">Imbroritus primus</name>
    <dbReference type="NCBI Taxonomy" id="3058603"/>
    <lineage>
        <taxon>Bacteria</taxon>
        <taxon>Pseudomonadati</taxon>
        <taxon>Pseudomonadota</taxon>
        <taxon>Betaproteobacteria</taxon>
        <taxon>Burkholderiales</taxon>
        <taxon>Burkholderiaceae</taxon>
        <taxon>Imbroritus</taxon>
    </lineage>
</organism>
<name>A0ACD3SQZ5_9BURK</name>
<proteinExistence type="predicted"/>
<dbReference type="Proteomes" id="UP000004277">
    <property type="component" value="Unassembled WGS sequence"/>
</dbReference>
<evidence type="ECO:0000313" key="2">
    <source>
        <dbReference type="Proteomes" id="UP000004277"/>
    </source>
</evidence>
<evidence type="ECO:0000313" key="1">
    <source>
        <dbReference type="EMBL" id="TMS58539.1"/>
    </source>
</evidence>
<protein>
    <submittedName>
        <fullName evidence="1">Uncharacterized protein</fullName>
    </submittedName>
</protein>
<gene>
    <name evidence="1" type="ORF">MW7_007390</name>
</gene>
<reference evidence="1" key="1">
    <citation type="submission" date="2019-05" db="EMBL/GenBank/DDBJ databases">
        <title>Revised genome assembly of Burkholderiaceae (previously Ralstonia) sp. PBA.</title>
        <authorList>
            <person name="Gan H.M."/>
        </authorList>
    </citation>
    <scope>NUCLEOTIDE SEQUENCE</scope>
    <source>
        <strain evidence="1">PBA</strain>
    </source>
</reference>